<organism evidence="1">
    <name type="scientific">Photinus pyralis</name>
    <name type="common">Common eastern firefly</name>
    <name type="synonym">Lampyris pyralis</name>
    <dbReference type="NCBI Taxonomy" id="7054"/>
    <lineage>
        <taxon>Eukaryota</taxon>
        <taxon>Metazoa</taxon>
        <taxon>Ecdysozoa</taxon>
        <taxon>Arthropoda</taxon>
        <taxon>Hexapoda</taxon>
        <taxon>Insecta</taxon>
        <taxon>Pterygota</taxon>
        <taxon>Neoptera</taxon>
        <taxon>Endopterygota</taxon>
        <taxon>Coleoptera</taxon>
        <taxon>Polyphaga</taxon>
        <taxon>Elateriformia</taxon>
        <taxon>Elateroidea</taxon>
        <taxon>Lampyridae</taxon>
        <taxon>Lampyrinae</taxon>
        <taxon>Photinus</taxon>
    </lineage>
</organism>
<dbReference type="EMBL" id="VVIM01000010">
    <property type="protein sequence ID" value="KAB0791986.1"/>
    <property type="molecule type" value="Genomic_DNA"/>
</dbReference>
<dbReference type="Proteomes" id="UP000327044">
    <property type="component" value="Unassembled WGS sequence"/>
</dbReference>
<sequence>MEVDSSAFEPQVTALDVTEAVRLLNVVTIICGNEHCDINKLLERLESSTFNEDIRPMATRAECVEILSSSPHFTQTVNLAVTHITESVTRSITDLINDQRDNTNETCQSITQNCDTLRNYFKALDHIYFQTVSTSTPFQFSTRETAVSGFLVGLVKLLRESDFSILPNIPVLTTVSQIVKLFKDIAFIRPVVLTELCTSLEIMKGTILAHEQCFLFEIGFYEKLLQTLFILKDLLSFCVQMGDIYHSDLYQLDSSTLAAVQKSLEEVVESVPTYLVREIQECINLVIP</sequence>
<dbReference type="EMBL" id="GEZM01010489">
    <property type="protein sequence ID" value="JAV94024.1"/>
    <property type="molecule type" value="Transcribed_RNA"/>
</dbReference>
<evidence type="ECO:0000313" key="3">
    <source>
        <dbReference type="Proteomes" id="UP000327044"/>
    </source>
</evidence>
<dbReference type="EMBL" id="GEZM01010487">
    <property type="protein sequence ID" value="JAV94027.1"/>
    <property type="molecule type" value="Transcribed_RNA"/>
</dbReference>
<protein>
    <submittedName>
        <fullName evidence="1">Uncharacterized protein</fullName>
    </submittedName>
</protein>
<keyword evidence="3" id="KW-1185">Reference proteome</keyword>
<reference evidence="2 3" key="2">
    <citation type="journal article" date="2018" name="Elife">
        <title>Firefly genomes illuminate parallel origins of bioluminescence in beetles.</title>
        <authorList>
            <person name="Fallon T.R."/>
            <person name="Lower S.E."/>
            <person name="Chang C.H."/>
            <person name="Bessho-Uehara M."/>
            <person name="Martin G.J."/>
            <person name="Bewick A.J."/>
            <person name="Behringer M."/>
            <person name="Debat H.J."/>
            <person name="Wong I."/>
            <person name="Day J.C."/>
            <person name="Suvorov A."/>
            <person name="Silva C.J."/>
            <person name="Stanger-Hall K.F."/>
            <person name="Hall D.W."/>
            <person name="Schmitz R.J."/>
            <person name="Nelson D.R."/>
            <person name="Lewis S.M."/>
            <person name="Shigenobu S."/>
            <person name="Bybee S.M."/>
            <person name="Larracuente A.M."/>
            <person name="Oba Y."/>
            <person name="Weng J.K."/>
        </authorList>
    </citation>
    <scope>NUCLEOTIDE SEQUENCE [LARGE SCALE GENOMIC DNA]</scope>
    <source>
        <strain evidence="2">1611_PpyrPB1</strain>
        <tissue evidence="2">Whole body</tissue>
    </source>
</reference>
<dbReference type="EMBL" id="GEZM01010488">
    <property type="protein sequence ID" value="JAV94026.1"/>
    <property type="molecule type" value="Transcribed_RNA"/>
</dbReference>
<evidence type="ECO:0000313" key="1">
    <source>
        <dbReference type="EMBL" id="JAV94026.1"/>
    </source>
</evidence>
<dbReference type="AlphaFoldDB" id="A0A1Y1NCS2"/>
<reference evidence="2" key="3">
    <citation type="submission" date="2019-08" db="EMBL/GenBank/DDBJ databases">
        <authorList>
            <consortium name="Photinus pyralis genome working group"/>
            <person name="Fallon T.R."/>
            <person name="Sander Lower S.E."/>
            <person name="Weng J.-K."/>
        </authorList>
    </citation>
    <scope>NUCLEOTIDE SEQUENCE</scope>
    <source>
        <strain evidence="2">1611_PpyrPB1</strain>
        <tissue evidence="2">Whole body</tissue>
    </source>
</reference>
<evidence type="ECO:0000313" key="2">
    <source>
        <dbReference type="EMBL" id="KAB0791986.1"/>
    </source>
</evidence>
<reference evidence="1" key="1">
    <citation type="journal article" date="2016" name="Sci. Rep.">
        <title>Molecular characterization of firefly nuptial gifts: a multi-omics approach sheds light on postcopulatory sexual selection.</title>
        <authorList>
            <person name="Al-Wathiqui N."/>
            <person name="Fallon T.R."/>
            <person name="South A."/>
            <person name="Weng J.K."/>
            <person name="Lewis S.M."/>
        </authorList>
    </citation>
    <scope>NUCLEOTIDE SEQUENCE</scope>
</reference>
<gene>
    <name evidence="2" type="ORF">PPYR_13947</name>
</gene>
<accession>A0A1Y1NCS2</accession>
<dbReference type="InParanoid" id="A0A1Y1NCS2"/>
<name>A0A1Y1NCS2_PHOPY</name>
<proteinExistence type="predicted"/>